<accession>A0A928V4B9</accession>
<dbReference type="AlphaFoldDB" id="A0A928V4B9"/>
<evidence type="ECO:0000256" key="1">
    <source>
        <dbReference type="SAM" id="SignalP"/>
    </source>
</evidence>
<name>A0A928V4B9_9GAMM</name>
<dbReference type="EMBL" id="PRDL01000001">
    <property type="protein sequence ID" value="MBE8716646.1"/>
    <property type="molecule type" value="Genomic_DNA"/>
</dbReference>
<dbReference type="Gene3D" id="3.30.450.20">
    <property type="entry name" value="PAS domain"/>
    <property type="match status" value="1"/>
</dbReference>
<protein>
    <recommendedName>
        <fullName evidence="4">Solute-binding protein family 3/N-terminal domain-containing protein</fullName>
    </recommendedName>
</protein>
<dbReference type="Gene3D" id="3.40.190.10">
    <property type="entry name" value="Periplasmic binding protein-like II"/>
    <property type="match status" value="2"/>
</dbReference>
<sequence length="410" mass="46207">MKQIPVIMLVWLLAISPMSGAALTDREIRLGTNMHLAPDATNDPHSPRTGSFEPLQCILDRLGQPYSIITKPWRRAYQEVRKELLDGFFTAIALRDTQRYGSLSEPLVLENWYWFWRADMPPASSWRDGYRLGTILGSQQELWLTQEGFPKTITANNLPQLLKMLFSGRIDVLLADKDQFEDAFKQLAGEFAYQSRFFRYVPLSVYFGHPFLKQHPDFLKAFNRAMPACVSDNFSLSPSEQKIIEDYLAPLMAQWLVDESLTDAVQAQNKNLAKITDEALQQLESEWLVPIDGEASWQSEVVNHPVSVKLRGFKQQAAPLITEIIVMDARGATVASSDATTNFLNHHEEKYLSVFGKPEGTLLVEPVMYDASTRHFQVHVSAPVYIAGVTQSVGVLTVGVDVEQALSLDD</sequence>
<reference evidence="2" key="1">
    <citation type="submission" date="2018-07" db="EMBL/GenBank/DDBJ databases">
        <title>Genome assembly of strain Ka43.</title>
        <authorList>
            <person name="Kukolya J."/>
            <person name="Nagy I."/>
            <person name="Horvath B."/>
            <person name="Toth A."/>
        </authorList>
    </citation>
    <scope>NUCLEOTIDE SEQUENCE</scope>
    <source>
        <strain evidence="2">KB43</strain>
    </source>
</reference>
<keyword evidence="1" id="KW-0732">Signal</keyword>
<gene>
    <name evidence="2" type="ORF">C4F51_05520</name>
</gene>
<feature type="chain" id="PRO_5037417770" description="Solute-binding protein family 3/N-terminal domain-containing protein" evidence="1">
    <location>
        <begin position="22"/>
        <end position="410"/>
    </location>
</feature>
<dbReference type="SUPFAM" id="SSF53850">
    <property type="entry name" value="Periplasmic binding protein-like II"/>
    <property type="match status" value="1"/>
</dbReference>
<comment type="caution">
    <text evidence="2">The sequence shown here is derived from an EMBL/GenBank/DDBJ whole genome shotgun (WGS) entry which is preliminary data.</text>
</comment>
<dbReference type="Proteomes" id="UP000652567">
    <property type="component" value="Unassembled WGS sequence"/>
</dbReference>
<keyword evidence="3" id="KW-1185">Reference proteome</keyword>
<evidence type="ECO:0008006" key="4">
    <source>
        <dbReference type="Google" id="ProtNLM"/>
    </source>
</evidence>
<feature type="signal peptide" evidence="1">
    <location>
        <begin position="1"/>
        <end position="21"/>
    </location>
</feature>
<proteinExistence type="predicted"/>
<evidence type="ECO:0000313" key="3">
    <source>
        <dbReference type="Proteomes" id="UP000652567"/>
    </source>
</evidence>
<dbReference type="CDD" id="cd18773">
    <property type="entry name" value="PDC1_HK_sensor"/>
    <property type="match status" value="1"/>
</dbReference>
<evidence type="ECO:0000313" key="2">
    <source>
        <dbReference type="EMBL" id="MBE8716646.1"/>
    </source>
</evidence>
<organism evidence="2 3">
    <name type="scientific">Cellvibrio polysaccharolyticus</name>
    <dbReference type="NCBI Taxonomy" id="2082724"/>
    <lineage>
        <taxon>Bacteria</taxon>
        <taxon>Pseudomonadati</taxon>
        <taxon>Pseudomonadota</taxon>
        <taxon>Gammaproteobacteria</taxon>
        <taxon>Cellvibrionales</taxon>
        <taxon>Cellvibrionaceae</taxon>
        <taxon>Cellvibrio</taxon>
    </lineage>
</organism>
<dbReference type="RefSeq" id="WP_193907871.1">
    <property type="nucleotide sequence ID" value="NZ_PRDL01000001.1"/>
</dbReference>